<dbReference type="Gene3D" id="1.10.3860.10">
    <property type="entry name" value="Sodium:dicarboxylate symporter"/>
    <property type="match status" value="1"/>
</dbReference>
<sequence>MPLRLLRNPTLQLLMAIACGMLLGAVDPRLAVAMKPLSDGFIRIIGWLMPFMMFLLIASGVAGLQVRQRGLGCRVLIYFQTMALLSLSMGCLIAEALHPGNGVASSASTLSLPVIDAANTPGEFSWSAAGAVVSHALVQNPILPIMLAGLLAGALLARAEGHRHADALRTLLEKAVSLLFKVLKVILRFAPLAAFGAIAFTIGRFGPASALPLLKFVAVMYLASAAFVLLVLTPVAQTSGVSLWRLIVHLKDELLLVTFTGSSVAALPGLIEKMQTLGCDRQLTRLVLTTGYTFNLSGSNIYLITAALFLAQMAGIELTGSELLTLLLISLVTSLGSTSMAGSAFFTLIATLNLFHLVPLEGVGLLLGVERLMKCRVLTNVLGNCVACLAIARWQNAVAFVSARRT</sequence>
<evidence type="ECO:0000256" key="3">
    <source>
        <dbReference type="ARBA" id="ARBA00022519"/>
    </source>
</evidence>
<dbReference type="Pfam" id="PF00375">
    <property type="entry name" value="SDF"/>
    <property type="match status" value="1"/>
</dbReference>
<keyword evidence="6 7" id="KW-0472">Membrane</keyword>
<dbReference type="SUPFAM" id="SSF118215">
    <property type="entry name" value="Proton glutamate symport protein"/>
    <property type="match status" value="1"/>
</dbReference>
<gene>
    <name evidence="8" type="ORF">SAMN05216605_105350</name>
</gene>
<evidence type="ECO:0000313" key="9">
    <source>
        <dbReference type="Proteomes" id="UP000182894"/>
    </source>
</evidence>
<dbReference type="PRINTS" id="PR00173">
    <property type="entry name" value="EDTRNSPORT"/>
</dbReference>
<feature type="transmembrane region" description="Helical" evidence="7">
    <location>
        <begin position="214"/>
        <end position="233"/>
    </location>
</feature>
<evidence type="ECO:0000313" key="8">
    <source>
        <dbReference type="EMBL" id="SDH29739.1"/>
    </source>
</evidence>
<keyword evidence="5 7" id="KW-1133">Transmembrane helix</keyword>
<name>A0A1G8B917_9PSED</name>
<feature type="transmembrane region" description="Helical" evidence="7">
    <location>
        <begin position="348"/>
        <end position="369"/>
    </location>
</feature>
<keyword evidence="9" id="KW-1185">Reference proteome</keyword>
<dbReference type="PANTHER" id="PTHR42865">
    <property type="entry name" value="PROTON/GLUTAMATE-ASPARTATE SYMPORTER"/>
    <property type="match status" value="1"/>
</dbReference>
<dbReference type="GO" id="GO:0070778">
    <property type="term" value="P:L-aspartate transmembrane transport"/>
    <property type="evidence" value="ECO:0007669"/>
    <property type="project" value="TreeGrafter"/>
</dbReference>
<dbReference type="OrthoDB" id="7029339at2"/>
<keyword evidence="3" id="KW-0997">Cell inner membrane</keyword>
<evidence type="ECO:0000256" key="5">
    <source>
        <dbReference type="ARBA" id="ARBA00022989"/>
    </source>
</evidence>
<dbReference type="PROSITE" id="PS51257">
    <property type="entry name" value="PROKAR_LIPOPROTEIN"/>
    <property type="match status" value="1"/>
</dbReference>
<accession>A0A1G8B917</accession>
<dbReference type="GO" id="GO:0015366">
    <property type="term" value="F:malate:proton symporter activity"/>
    <property type="evidence" value="ECO:0007669"/>
    <property type="project" value="TreeGrafter"/>
</dbReference>
<dbReference type="GO" id="GO:0015138">
    <property type="term" value="F:fumarate transmembrane transporter activity"/>
    <property type="evidence" value="ECO:0007669"/>
    <property type="project" value="TreeGrafter"/>
</dbReference>
<feature type="transmembrane region" description="Helical" evidence="7">
    <location>
        <begin position="291"/>
        <end position="311"/>
    </location>
</feature>
<evidence type="ECO:0000256" key="1">
    <source>
        <dbReference type="ARBA" id="ARBA00004141"/>
    </source>
</evidence>
<dbReference type="GO" id="GO:0015141">
    <property type="term" value="F:succinate transmembrane transporter activity"/>
    <property type="evidence" value="ECO:0007669"/>
    <property type="project" value="TreeGrafter"/>
</dbReference>
<keyword evidence="4 7" id="KW-0812">Transmembrane</keyword>
<dbReference type="AlphaFoldDB" id="A0A1G8B917"/>
<feature type="transmembrane region" description="Helical" evidence="7">
    <location>
        <begin position="41"/>
        <end position="64"/>
    </location>
</feature>
<dbReference type="GO" id="GO:0005886">
    <property type="term" value="C:plasma membrane"/>
    <property type="evidence" value="ECO:0007669"/>
    <property type="project" value="TreeGrafter"/>
</dbReference>
<proteinExistence type="predicted"/>
<feature type="transmembrane region" description="Helical" evidence="7">
    <location>
        <begin position="141"/>
        <end position="157"/>
    </location>
</feature>
<dbReference type="RefSeq" id="WP_074752847.1">
    <property type="nucleotide sequence ID" value="NZ_FNCO01000005.1"/>
</dbReference>
<evidence type="ECO:0000256" key="4">
    <source>
        <dbReference type="ARBA" id="ARBA00022692"/>
    </source>
</evidence>
<dbReference type="InterPro" id="IPR001991">
    <property type="entry name" value="Na-dicarboxylate_symporter"/>
</dbReference>
<feature type="transmembrane region" description="Helical" evidence="7">
    <location>
        <begin position="76"/>
        <end position="97"/>
    </location>
</feature>
<evidence type="ECO:0000256" key="7">
    <source>
        <dbReference type="SAM" id="Phobius"/>
    </source>
</evidence>
<comment type="subcellular location">
    <subcellularLocation>
        <location evidence="1">Membrane</location>
        <topology evidence="1">Multi-pass membrane protein</topology>
    </subcellularLocation>
</comment>
<evidence type="ECO:0000256" key="2">
    <source>
        <dbReference type="ARBA" id="ARBA00022448"/>
    </source>
</evidence>
<feature type="transmembrane region" description="Helical" evidence="7">
    <location>
        <begin position="178"/>
        <end position="202"/>
    </location>
</feature>
<evidence type="ECO:0000256" key="6">
    <source>
        <dbReference type="ARBA" id="ARBA00023136"/>
    </source>
</evidence>
<keyword evidence="3" id="KW-1003">Cell membrane</keyword>
<dbReference type="STRING" id="89065.SAMN05216605_105350"/>
<dbReference type="Proteomes" id="UP000182894">
    <property type="component" value="Unassembled WGS sequence"/>
</dbReference>
<protein>
    <submittedName>
        <fullName evidence="8">Aerobic C4-dicarboxylate transport protein</fullName>
    </submittedName>
</protein>
<reference evidence="9" key="1">
    <citation type="submission" date="2016-10" db="EMBL/GenBank/DDBJ databases">
        <authorList>
            <person name="Varghese N."/>
            <person name="Submissions S."/>
        </authorList>
    </citation>
    <scope>NUCLEOTIDE SEQUENCE [LARGE SCALE GENOMIC DNA]</scope>
    <source>
        <strain evidence="9">ATCC 700689</strain>
    </source>
</reference>
<keyword evidence="2" id="KW-0813">Transport</keyword>
<dbReference type="PANTHER" id="PTHR42865:SF1">
    <property type="entry name" value="AEROBIC C4-DICARBOXYLATE TRANSPORT PROTEIN"/>
    <property type="match status" value="1"/>
</dbReference>
<dbReference type="EMBL" id="FNCO01000005">
    <property type="protein sequence ID" value="SDH29739.1"/>
    <property type="molecule type" value="Genomic_DNA"/>
</dbReference>
<organism evidence="8 9">
    <name type="scientific">Pseudomonas abietaniphila</name>
    <dbReference type="NCBI Taxonomy" id="89065"/>
    <lineage>
        <taxon>Bacteria</taxon>
        <taxon>Pseudomonadati</taxon>
        <taxon>Pseudomonadota</taxon>
        <taxon>Gammaproteobacteria</taxon>
        <taxon>Pseudomonadales</taxon>
        <taxon>Pseudomonadaceae</taxon>
        <taxon>Pseudomonas</taxon>
    </lineage>
</organism>
<dbReference type="InterPro" id="IPR036458">
    <property type="entry name" value="Na:dicarbo_symporter_sf"/>
</dbReference>